<reference evidence="2 3" key="1">
    <citation type="submission" date="2019-08" db="EMBL/GenBank/DDBJ databases">
        <title>The genome of the soybean aphid Biotype 1, its phylome, world population structure and adaptation to the North American continent.</title>
        <authorList>
            <person name="Giordano R."/>
            <person name="Donthu R.K."/>
            <person name="Hernandez A.G."/>
            <person name="Wright C.L."/>
            <person name="Zimin A.V."/>
        </authorList>
    </citation>
    <scope>NUCLEOTIDE SEQUENCE [LARGE SCALE GENOMIC DNA]</scope>
    <source>
        <tissue evidence="2">Whole aphids</tissue>
    </source>
</reference>
<evidence type="ECO:0000313" key="2">
    <source>
        <dbReference type="EMBL" id="KAE9524012.1"/>
    </source>
</evidence>
<feature type="transmembrane region" description="Helical" evidence="1">
    <location>
        <begin position="69"/>
        <end position="88"/>
    </location>
</feature>
<dbReference type="EMBL" id="VYZN01000074">
    <property type="protein sequence ID" value="KAE9524012.1"/>
    <property type="molecule type" value="Genomic_DNA"/>
</dbReference>
<accession>A0A6G0T0H9</accession>
<protein>
    <submittedName>
        <fullName evidence="2">Uncharacterized protein</fullName>
    </submittedName>
</protein>
<sequence length="468" mass="55384">RQFTPWLQNSHQVHDDGRLASASIIILTRVFETELFAHITSQHNNNVSLLSFLPLMPTDTLKCATLPRLFVVVNTILFLNSYLVYYLVFAIQVDTSSAITNERKLAIQSCEDSVVQLYRVLNIRMLQFCYAHKASIPPNIELSESMSANKILIEFFGSTKLNFQVFLVIQNLFIETSKKFSEKSKISLQPYLKIDLVENCFCVNIHVFLLLLDSERSDECIDFTMMCPLFEKEIESSWYFKGSKVNFYFAITQKLIDVNTGNFHQMFILALSVQIVLKVIKKNPKSLVTTFFYKFLKFKFIRNMSKLRKFAILKIWYKVLHKFFFKYLVDKIFLAQSKYLKIAFEIFIFFFINVDKKKFSWDKILKNLIEGANIDKIRQNHVYLPGRRYSRCNTIIRSKQNTVYMTVSMTIQTRYYGISFCHELRIDSIHEDHRNTWQYLNIIYPRLTNHLRSESFFVYNDTYHCIQI</sequence>
<evidence type="ECO:0000256" key="1">
    <source>
        <dbReference type="SAM" id="Phobius"/>
    </source>
</evidence>
<keyword evidence="1" id="KW-0812">Transmembrane</keyword>
<dbReference type="Proteomes" id="UP000475862">
    <property type="component" value="Unassembled WGS sequence"/>
</dbReference>
<gene>
    <name evidence="2" type="ORF">AGLY_015659</name>
</gene>
<feature type="non-terminal residue" evidence="2">
    <location>
        <position position="1"/>
    </location>
</feature>
<dbReference type="AlphaFoldDB" id="A0A6G0T0H9"/>
<evidence type="ECO:0000313" key="3">
    <source>
        <dbReference type="Proteomes" id="UP000475862"/>
    </source>
</evidence>
<proteinExistence type="predicted"/>
<organism evidence="2 3">
    <name type="scientific">Aphis glycines</name>
    <name type="common">Soybean aphid</name>
    <dbReference type="NCBI Taxonomy" id="307491"/>
    <lineage>
        <taxon>Eukaryota</taxon>
        <taxon>Metazoa</taxon>
        <taxon>Ecdysozoa</taxon>
        <taxon>Arthropoda</taxon>
        <taxon>Hexapoda</taxon>
        <taxon>Insecta</taxon>
        <taxon>Pterygota</taxon>
        <taxon>Neoptera</taxon>
        <taxon>Paraneoptera</taxon>
        <taxon>Hemiptera</taxon>
        <taxon>Sternorrhyncha</taxon>
        <taxon>Aphidomorpha</taxon>
        <taxon>Aphidoidea</taxon>
        <taxon>Aphididae</taxon>
        <taxon>Aphidini</taxon>
        <taxon>Aphis</taxon>
        <taxon>Aphis</taxon>
    </lineage>
</organism>
<comment type="caution">
    <text evidence="2">The sequence shown here is derived from an EMBL/GenBank/DDBJ whole genome shotgun (WGS) entry which is preliminary data.</text>
</comment>
<name>A0A6G0T0H9_APHGL</name>
<keyword evidence="1" id="KW-1133">Transmembrane helix</keyword>
<keyword evidence="1" id="KW-0472">Membrane</keyword>
<keyword evidence="3" id="KW-1185">Reference proteome</keyword>